<comment type="caution">
    <text evidence="13">The sequence shown here is derived from an EMBL/GenBank/DDBJ whole genome shotgun (WGS) entry which is preliminary data.</text>
</comment>
<dbReference type="InterPro" id="IPR033479">
    <property type="entry name" value="dCache_1"/>
</dbReference>
<evidence type="ECO:0000256" key="4">
    <source>
        <dbReference type="ARBA" id="ARBA00022692"/>
    </source>
</evidence>
<evidence type="ECO:0000313" key="14">
    <source>
        <dbReference type="Proteomes" id="UP000285120"/>
    </source>
</evidence>
<protein>
    <submittedName>
        <fullName evidence="13">Methyl-accepting chemotaxis sensory transducer with Cache sensor</fullName>
    </submittedName>
</protein>
<keyword evidence="4 10" id="KW-0812">Transmembrane</keyword>
<evidence type="ECO:0000256" key="9">
    <source>
        <dbReference type="PROSITE-ProRule" id="PRU00284"/>
    </source>
</evidence>
<dbReference type="SUPFAM" id="SSF58104">
    <property type="entry name" value="Methyl-accepting chemotaxis protein (MCP) signaling domain"/>
    <property type="match status" value="1"/>
</dbReference>
<keyword evidence="7 9" id="KW-0807">Transducer</keyword>
<dbReference type="PROSITE" id="PS50111">
    <property type="entry name" value="CHEMOTAXIS_TRANSDUC_2"/>
    <property type="match status" value="1"/>
</dbReference>
<dbReference type="GO" id="GO:0005886">
    <property type="term" value="C:plasma membrane"/>
    <property type="evidence" value="ECO:0007669"/>
    <property type="project" value="UniProtKB-SubCell"/>
</dbReference>
<feature type="domain" description="HAMP" evidence="12">
    <location>
        <begin position="312"/>
        <end position="365"/>
    </location>
</feature>
<dbReference type="InterPro" id="IPR003660">
    <property type="entry name" value="HAMP_dom"/>
</dbReference>
<dbReference type="InterPro" id="IPR004089">
    <property type="entry name" value="MCPsignal_dom"/>
</dbReference>
<dbReference type="PANTHER" id="PTHR32089">
    <property type="entry name" value="METHYL-ACCEPTING CHEMOTAXIS PROTEIN MCPB"/>
    <property type="match status" value="1"/>
</dbReference>
<evidence type="ECO:0000259" key="11">
    <source>
        <dbReference type="PROSITE" id="PS50111"/>
    </source>
</evidence>
<evidence type="ECO:0000259" key="12">
    <source>
        <dbReference type="PROSITE" id="PS50885"/>
    </source>
</evidence>
<keyword evidence="2" id="KW-1003">Cell membrane</keyword>
<dbReference type="SUPFAM" id="SSF103190">
    <property type="entry name" value="Sensory domain-like"/>
    <property type="match status" value="1"/>
</dbReference>
<organism evidence="13 14">
    <name type="scientific">Sinobaca qinghaiensis</name>
    <dbReference type="NCBI Taxonomy" id="342944"/>
    <lineage>
        <taxon>Bacteria</taxon>
        <taxon>Bacillati</taxon>
        <taxon>Bacillota</taxon>
        <taxon>Bacilli</taxon>
        <taxon>Bacillales</taxon>
        <taxon>Sporolactobacillaceae</taxon>
        <taxon>Sinobaca</taxon>
    </lineage>
</organism>
<dbReference type="OrthoDB" id="9760371at2"/>
<dbReference type="EMBL" id="RAPK01000006">
    <property type="protein sequence ID" value="RKD76028.1"/>
    <property type="molecule type" value="Genomic_DNA"/>
</dbReference>
<evidence type="ECO:0000256" key="10">
    <source>
        <dbReference type="SAM" id="Phobius"/>
    </source>
</evidence>
<evidence type="ECO:0000256" key="1">
    <source>
        <dbReference type="ARBA" id="ARBA00004651"/>
    </source>
</evidence>
<dbReference type="CDD" id="cd12914">
    <property type="entry name" value="PDC1_DGC_like"/>
    <property type="match status" value="1"/>
</dbReference>
<dbReference type="Proteomes" id="UP000285120">
    <property type="component" value="Unassembled WGS sequence"/>
</dbReference>
<feature type="transmembrane region" description="Helical" evidence="10">
    <location>
        <begin position="259"/>
        <end position="278"/>
    </location>
</feature>
<evidence type="ECO:0000256" key="5">
    <source>
        <dbReference type="ARBA" id="ARBA00022989"/>
    </source>
</evidence>
<feature type="domain" description="Methyl-accepting transducer" evidence="11">
    <location>
        <begin position="384"/>
        <end position="620"/>
    </location>
</feature>
<dbReference type="RefSeq" id="WP_120191450.1">
    <property type="nucleotide sequence ID" value="NZ_RAPK01000006.1"/>
</dbReference>
<sequence length="673" mass="71906">MKRAKQWFTLSTIRGKLITYFLLIGLIPVTIVSFLLFYTSSDEIIAKEEESVQASTEYTAEAMDSWLDKHMDEIRIVAGTGDIRGNDPDTQLQLVNEIQAQNDNYETVVFTDDEGIVRAHTIAENIDTLDLSDRDYFQNGMNGEETTSEVLTSNSTGNRIVVVAAPVVNDAGDNIGVLSASVNFETVVTQFLTDENSGFSSAEPVLIDQQNIIQVHPQEDLIGTPVEEAGLGGEWNGLLEAGKTESGFSTVGSGSSESLVAYSPIAAAGLSLFTVTSMDDVLAANDAIQWISMTAILISAVLIVAAAVFIAKSISNPLNKVADQVQLVADGRLTGKDLTVDRKDEIGQLAANSNAMTANLKELVSQLAVGTELVNTSSQELLVSSGQSTDTTKEITASIQEVAAGSEKQSEGVMESLQSMEEMTEGVQQMADSSSSISDNAGRTLEIAEKGDERVQETLAKMKSIQQSVLHSTTITDSLNKRSQEIEKILQVITGIAEQTNLLALNAAIEAARAGEQGRGFAVVADEVRKLAEGSQDSSKQIAKIIKEIQLDITESSQSMSTVTAEVEEGLSIAEESKMTFQEIVERTSTVAGQIENMAAVSEEMAAGSEQVSASFTSIASISQNTTSSTQQIAAASEQQLASSEEINAIAQTLHLLAAELNGLINKFEIDQK</sequence>
<evidence type="ECO:0000256" key="8">
    <source>
        <dbReference type="ARBA" id="ARBA00029447"/>
    </source>
</evidence>
<proteinExistence type="inferred from homology"/>
<dbReference type="Pfam" id="PF00015">
    <property type="entry name" value="MCPsignal"/>
    <property type="match status" value="1"/>
</dbReference>
<name>A0A419V7V2_9BACL</name>
<dbReference type="SMART" id="SM00304">
    <property type="entry name" value="HAMP"/>
    <property type="match status" value="2"/>
</dbReference>
<dbReference type="Gene3D" id="6.10.340.10">
    <property type="match status" value="1"/>
</dbReference>
<keyword evidence="14" id="KW-1185">Reference proteome</keyword>
<reference evidence="13 14" key="1">
    <citation type="submission" date="2018-09" db="EMBL/GenBank/DDBJ databases">
        <title>Genomic Encyclopedia of Archaeal and Bacterial Type Strains, Phase II (KMG-II): from individual species to whole genera.</title>
        <authorList>
            <person name="Goeker M."/>
        </authorList>
    </citation>
    <scope>NUCLEOTIDE SEQUENCE [LARGE SCALE GENOMIC DNA]</scope>
    <source>
        <strain evidence="13 14">DSM 17008</strain>
    </source>
</reference>
<dbReference type="GO" id="GO:0006935">
    <property type="term" value="P:chemotaxis"/>
    <property type="evidence" value="ECO:0007669"/>
    <property type="project" value="UniProtKB-KW"/>
</dbReference>
<evidence type="ECO:0000256" key="6">
    <source>
        <dbReference type="ARBA" id="ARBA00023136"/>
    </source>
</evidence>
<keyword evidence="6 10" id="KW-0472">Membrane</keyword>
<dbReference type="CDD" id="cd06225">
    <property type="entry name" value="HAMP"/>
    <property type="match status" value="1"/>
</dbReference>
<feature type="transmembrane region" description="Helical" evidence="10">
    <location>
        <begin position="20"/>
        <end position="38"/>
    </location>
</feature>
<evidence type="ECO:0000256" key="7">
    <source>
        <dbReference type="ARBA" id="ARBA00023224"/>
    </source>
</evidence>
<accession>A0A419V7V2</accession>
<dbReference type="Gene3D" id="3.30.450.20">
    <property type="entry name" value="PAS domain"/>
    <property type="match status" value="1"/>
</dbReference>
<dbReference type="AlphaFoldDB" id="A0A419V7V2"/>
<dbReference type="CDD" id="cd11386">
    <property type="entry name" value="MCP_signal"/>
    <property type="match status" value="1"/>
</dbReference>
<evidence type="ECO:0000313" key="13">
    <source>
        <dbReference type="EMBL" id="RKD76028.1"/>
    </source>
</evidence>
<comment type="similarity">
    <text evidence="8">Belongs to the methyl-accepting chemotaxis (MCP) protein family.</text>
</comment>
<dbReference type="InterPro" id="IPR029151">
    <property type="entry name" value="Sensor-like_sf"/>
</dbReference>
<keyword evidence="3" id="KW-0145">Chemotaxis</keyword>
<dbReference type="Pfam" id="PF02743">
    <property type="entry name" value="dCache_1"/>
    <property type="match status" value="1"/>
</dbReference>
<evidence type="ECO:0000256" key="3">
    <source>
        <dbReference type="ARBA" id="ARBA00022500"/>
    </source>
</evidence>
<evidence type="ECO:0000256" key="2">
    <source>
        <dbReference type="ARBA" id="ARBA00022475"/>
    </source>
</evidence>
<keyword evidence="5 10" id="KW-1133">Transmembrane helix</keyword>
<dbReference type="PANTHER" id="PTHR32089:SF112">
    <property type="entry name" value="LYSOZYME-LIKE PROTEIN-RELATED"/>
    <property type="match status" value="1"/>
</dbReference>
<dbReference type="PROSITE" id="PS50885">
    <property type="entry name" value="HAMP"/>
    <property type="match status" value="1"/>
</dbReference>
<dbReference type="Gene3D" id="1.10.287.950">
    <property type="entry name" value="Methyl-accepting chemotaxis protein"/>
    <property type="match status" value="1"/>
</dbReference>
<gene>
    <name evidence="13" type="ORF">ATL39_0240</name>
</gene>
<dbReference type="SMART" id="SM00283">
    <property type="entry name" value="MA"/>
    <property type="match status" value="1"/>
</dbReference>
<dbReference type="Pfam" id="PF00672">
    <property type="entry name" value="HAMP"/>
    <property type="match status" value="1"/>
</dbReference>
<dbReference type="GO" id="GO:0007165">
    <property type="term" value="P:signal transduction"/>
    <property type="evidence" value="ECO:0007669"/>
    <property type="project" value="UniProtKB-KW"/>
</dbReference>
<feature type="transmembrane region" description="Helical" evidence="10">
    <location>
        <begin position="290"/>
        <end position="311"/>
    </location>
</feature>
<comment type="subcellular location">
    <subcellularLocation>
        <location evidence="1">Cell membrane</location>
        <topology evidence="1">Multi-pass membrane protein</topology>
    </subcellularLocation>
</comment>